<dbReference type="Proteomes" id="UP000000560">
    <property type="component" value="Chromosome IV"/>
</dbReference>
<sequence>MRISEIDEVVDQVVRPCQKAIMKAITSLSLAALLRAYQLEMPKSIQRENCGREQYEVQEYLCDCSPILRGHENENITQVPAVVQNHLHWSPANTRSSSWEASRSMNIVPIVRGTGRKYPVTSSCCQSEATSYRELYTQVNSNSTLTYPFSEILAPFVSASRSYYRRWLFDLNRKNDALGTFQCSKETVRVENDYSTSRKAVKWYKTGQKCEEFALWARMHPSHTVFLFLEGIRLCFVY</sequence>
<dbReference type="RefSeq" id="XP_664764.1">
    <property type="nucleotide sequence ID" value="XM_659672.1"/>
</dbReference>
<dbReference type="AlphaFoldDB" id="Q5AX20"/>
<organism evidence="1 2">
    <name type="scientific">Emericella nidulans (strain FGSC A4 / ATCC 38163 / CBS 112.46 / NRRL 194 / M139)</name>
    <name type="common">Aspergillus nidulans</name>
    <dbReference type="NCBI Taxonomy" id="227321"/>
    <lineage>
        <taxon>Eukaryota</taxon>
        <taxon>Fungi</taxon>
        <taxon>Dikarya</taxon>
        <taxon>Ascomycota</taxon>
        <taxon>Pezizomycotina</taxon>
        <taxon>Eurotiomycetes</taxon>
        <taxon>Eurotiomycetidae</taxon>
        <taxon>Eurotiales</taxon>
        <taxon>Aspergillaceae</taxon>
        <taxon>Aspergillus</taxon>
        <taxon>Aspergillus subgen. Nidulantes</taxon>
    </lineage>
</organism>
<protein>
    <submittedName>
        <fullName evidence="1">Uncharacterized protein</fullName>
    </submittedName>
</protein>
<evidence type="ECO:0000313" key="1">
    <source>
        <dbReference type="EMBL" id="CBF78957.1"/>
    </source>
</evidence>
<reference evidence="2" key="1">
    <citation type="journal article" date="2005" name="Nature">
        <title>Sequencing of Aspergillus nidulans and comparative analysis with A. fumigatus and A. oryzae.</title>
        <authorList>
            <person name="Galagan J.E."/>
            <person name="Calvo S.E."/>
            <person name="Cuomo C."/>
            <person name="Ma L.J."/>
            <person name="Wortman J.R."/>
            <person name="Batzoglou S."/>
            <person name="Lee S.I."/>
            <person name="Basturkmen M."/>
            <person name="Spevak C.C."/>
            <person name="Clutterbuck J."/>
            <person name="Kapitonov V."/>
            <person name="Jurka J."/>
            <person name="Scazzocchio C."/>
            <person name="Farman M."/>
            <person name="Butler J."/>
            <person name="Purcell S."/>
            <person name="Harris S."/>
            <person name="Braus G.H."/>
            <person name="Draht O."/>
            <person name="Busch S."/>
            <person name="D'Enfert C."/>
            <person name="Bouchier C."/>
            <person name="Goldman G.H."/>
            <person name="Bell-Pedersen D."/>
            <person name="Griffiths-Jones S."/>
            <person name="Doonan J.H."/>
            <person name="Yu J."/>
            <person name="Vienken K."/>
            <person name="Pain A."/>
            <person name="Freitag M."/>
            <person name="Selker E.U."/>
            <person name="Archer D.B."/>
            <person name="Penalva M.A."/>
            <person name="Oakley B.R."/>
            <person name="Momany M."/>
            <person name="Tanaka T."/>
            <person name="Kumagai T."/>
            <person name="Asai K."/>
            <person name="Machida M."/>
            <person name="Nierman W.C."/>
            <person name="Denning D.W."/>
            <person name="Caddick M."/>
            <person name="Hynes M."/>
            <person name="Paoletti M."/>
            <person name="Fischer R."/>
            <person name="Miller B."/>
            <person name="Dyer P."/>
            <person name="Sachs M.S."/>
            <person name="Osmani S.A."/>
            <person name="Birren B.W."/>
        </authorList>
    </citation>
    <scope>NUCLEOTIDE SEQUENCE [LARGE SCALE GENOMIC DNA]</scope>
    <source>
        <strain evidence="2">FGSC A4 / ATCC 38163 / CBS 112.46 / NRRL 194 / M139</strain>
    </source>
</reference>
<dbReference type="InParanoid" id="Q5AX20"/>
<name>Q5AX20_EMENI</name>
<dbReference type="HOGENOM" id="CLU_1165801_0_0_1"/>
<keyword evidence="2" id="KW-1185">Reference proteome</keyword>
<dbReference type="VEuPathDB" id="FungiDB:AN7160"/>
<dbReference type="GeneID" id="2870076"/>
<accession>Q5AX20</accession>
<dbReference type="KEGG" id="ani:ANIA_07160"/>
<reference evidence="2" key="2">
    <citation type="journal article" date="2009" name="Fungal Genet. Biol.">
        <title>The 2008 update of the Aspergillus nidulans genome annotation: a community effort.</title>
        <authorList>
            <person name="Wortman J.R."/>
            <person name="Gilsenan J.M."/>
            <person name="Joardar V."/>
            <person name="Deegan J."/>
            <person name="Clutterbuck J."/>
            <person name="Andersen M.R."/>
            <person name="Archer D."/>
            <person name="Bencina M."/>
            <person name="Braus G."/>
            <person name="Coutinho P."/>
            <person name="von Dohren H."/>
            <person name="Doonan J."/>
            <person name="Driessen A.J."/>
            <person name="Durek P."/>
            <person name="Espeso E."/>
            <person name="Fekete E."/>
            <person name="Flipphi M."/>
            <person name="Estrada C.G."/>
            <person name="Geysens S."/>
            <person name="Goldman G."/>
            <person name="de Groot P.W."/>
            <person name="Hansen K."/>
            <person name="Harris S.D."/>
            <person name="Heinekamp T."/>
            <person name="Helmstaedt K."/>
            <person name="Henrissat B."/>
            <person name="Hofmann G."/>
            <person name="Homan T."/>
            <person name="Horio T."/>
            <person name="Horiuchi H."/>
            <person name="James S."/>
            <person name="Jones M."/>
            <person name="Karaffa L."/>
            <person name="Karanyi Z."/>
            <person name="Kato M."/>
            <person name="Keller N."/>
            <person name="Kelly D.E."/>
            <person name="Kiel J.A."/>
            <person name="Kim J.M."/>
            <person name="van der Klei I.J."/>
            <person name="Klis F.M."/>
            <person name="Kovalchuk A."/>
            <person name="Krasevec N."/>
            <person name="Kubicek C.P."/>
            <person name="Liu B."/>
            <person name="Maccabe A."/>
            <person name="Meyer V."/>
            <person name="Mirabito P."/>
            <person name="Miskei M."/>
            <person name="Mos M."/>
            <person name="Mullins J."/>
            <person name="Nelson D.R."/>
            <person name="Nielsen J."/>
            <person name="Oakley B.R."/>
            <person name="Osmani S.A."/>
            <person name="Pakula T."/>
            <person name="Paszewski A."/>
            <person name="Paulsen I."/>
            <person name="Pilsyk S."/>
            <person name="Pocsi I."/>
            <person name="Punt P.J."/>
            <person name="Ram A.F."/>
            <person name="Ren Q."/>
            <person name="Robellet X."/>
            <person name="Robson G."/>
            <person name="Seiboth B."/>
            <person name="van Solingen P."/>
            <person name="Specht T."/>
            <person name="Sun J."/>
            <person name="Taheri-Talesh N."/>
            <person name="Takeshita N."/>
            <person name="Ussery D."/>
            <person name="vanKuyk P.A."/>
            <person name="Visser H."/>
            <person name="van de Vondervoort P.J."/>
            <person name="de Vries R.P."/>
            <person name="Walton J."/>
            <person name="Xiang X."/>
            <person name="Xiong Y."/>
            <person name="Zeng A.P."/>
            <person name="Brandt B.W."/>
            <person name="Cornell M.J."/>
            <person name="van den Hondel C.A."/>
            <person name="Visser J."/>
            <person name="Oliver S.G."/>
            <person name="Turner G."/>
        </authorList>
    </citation>
    <scope>GENOME REANNOTATION</scope>
    <source>
        <strain evidence="2">FGSC A4 / ATCC 38163 / CBS 112.46 / NRRL 194 / M139</strain>
    </source>
</reference>
<accession>C8VD65</accession>
<proteinExistence type="predicted"/>
<evidence type="ECO:0000313" key="2">
    <source>
        <dbReference type="Proteomes" id="UP000000560"/>
    </source>
</evidence>
<gene>
    <name evidence="1" type="ORF">ANIA_07160</name>
</gene>
<dbReference type="EMBL" id="BN001304">
    <property type="protein sequence ID" value="CBF78957.1"/>
    <property type="molecule type" value="Genomic_DNA"/>
</dbReference>